<feature type="transmembrane region" description="Helical" evidence="10">
    <location>
        <begin position="106"/>
        <end position="128"/>
    </location>
</feature>
<feature type="transmembrane region" description="Helical" evidence="10">
    <location>
        <begin position="6"/>
        <end position="27"/>
    </location>
</feature>
<name>A0AAD8KGB7_TARER</name>
<keyword evidence="12" id="KW-1185">Reference proteome</keyword>
<comment type="caution">
    <text evidence="11">The sequence shown here is derived from an EMBL/GenBank/DDBJ whole genome shotgun (WGS) entry which is preliminary data.</text>
</comment>
<evidence type="ECO:0000256" key="6">
    <source>
        <dbReference type="ARBA" id="ARBA00022692"/>
    </source>
</evidence>
<evidence type="ECO:0000256" key="7">
    <source>
        <dbReference type="ARBA" id="ARBA00022737"/>
    </source>
</evidence>
<evidence type="ECO:0000256" key="9">
    <source>
        <dbReference type="ARBA" id="ARBA00023136"/>
    </source>
</evidence>
<dbReference type="AlphaFoldDB" id="A0AAD8KGB7"/>
<dbReference type="FunFam" id="1.20.1280.290:FF:000003">
    <property type="entry name" value="Bidirectional sugar transporter SWEET"/>
    <property type="match status" value="1"/>
</dbReference>
<accession>A0AAD8KGB7</accession>
<evidence type="ECO:0000256" key="1">
    <source>
        <dbReference type="ARBA" id="ARBA00004651"/>
    </source>
</evidence>
<comment type="similarity">
    <text evidence="2 10">Belongs to the SWEET sugar transporter family.</text>
</comment>
<dbReference type="Gene3D" id="1.20.1280.290">
    <property type="match status" value="2"/>
</dbReference>
<keyword evidence="5 10" id="KW-0762">Sugar transport</keyword>
<evidence type="ECO:0000313" key="12">
    <source>
        <dbReference type="Proteomes" id="UP001229421"/>
    </source>
</evidence>
<protein>
    <recommendedName>
        <fullName evidence="10">Bidirectional sugar transporter SWEET</fullName>
    </recommendedName>
</protein>
<evidence type="ECO:0000313" key="11">
    <source>
        <dbReference type="EMBL" id="KAK1420801.1"/>
    </source>
</evidence>
<evidence type="ECO:0000256" key="8">
    <source>
        <dbReference type="ARBA" id="ARBA00022989"/>
    </source>
</evidence>
<evidence type="ECO:0000256" key="4">
    <source>
        <dbReference type="ARBA" id="ARBA00022475"/>
    </source>
</evidence>
<sequence>MLAFLNVHLLAFVFGLLGNIISFLVFLAPLPTFYKIYRKKSSEGYQAVPYMVALFSAALLLYYAVLKTNAYMIISINCIGCFIEIAYLSIYIYYAPKSSKISILKFISIFNVGGLGTVMIFSLILVKGPKRVELVGWICAVINLAVFAAPLSIMRRVIRTKSVEYMPFMLSFSLTLCATAWFFYGYFVKDFYIAVPNVAGFLFGIAQMILYCVYKDSNSQNGKDQTEKPNKKNTDREAFEIEVMVDNQSNRHT</sequence>
<feature type="transmembrane region" description="Helical" evidence="10">
    <location>
        <begin position="165"/>
        <end position="187"/>
    </location>
</feature>
<dbReference type="Pfam" id="PF03083">
    <property type="entry name" value="MtN3_slv"/>
    <property type="match status" value="2"/>
</dbReference>
<comment type="function">
    <text evidence="10">Mediates both low-affinity uptake and efflux of sugar across the membrane.</text>
</comment>
<keyword evidence="6 10" id="KW-0812">Transmembrane</keyword>
<evidence type="ECO:0000256" key="2">
    <source>
        <dbReference type="ARBA" id="ARBA00007809"/>
    </source>
</evidence>
<dbReference type="GO" id="GO:0051119">
    <property type="term" value="F:sugar transmembrane transporter activity"/>
    <property type="evidence" value="ECO:0007669"/>
    <property type="project" value="InterPro"/>
</dbReference>
<feature type="transmembrane region" description="Helical" evidence="10">
    <location>
        <begin position="71"/>
        <end position="94"/>
    </location>
</feature>
<keyword evidence="7" id="KW-0677">Repeat</keyword>
<evidence type="ECO:0000256" key="3">
    <source>
        <dbReference type="ARBA" id="ARBA00022448"/>
    </source>
</evidence>
<comment type="subcellular location">
    <subcellularLocation>
        <location evidence="1 10">Cell membrane</location>
        <topology evidence="1 10">Multi-pass membrane protein</topology>
    </subcellularLocation>
</comment>
<dbReference type="EMBL" id="JAUHHV010000006">
    <property type="protein sequence ID" value="KAK1420801.1"/>
    <property type="molecule type" value="Genomic_DNA"/>
</dbReference>
<feature type="transmembrane region" description="Helical" evidence="10">
    <location>
        <begin position="47"/>
        <end position="65"/>
    </location>
</feature>
<evidence type="ECO:0000256" key="10">
    <source>
        <dbReference type="RuleBase" id="RU910715"/>
    </source>
</evidence>
<keyword evidence="8 10" id="KW-1133">Transmembrane helix</keyword>
<gene>
    <name evidence="11" type="ORF">QVD17_22670</name>
</gene>
<keyword evidence="3 10" id="KW-0813">Transport</keyword>
<dbReference type="GO" id="GO:0005886">
    <property type="term" value="C:plasma membrane"/>
    <property type="evidence" value="ECO:0007669"/>
    <property type="project" value="UniProtKB-SubCell"/>
</dbReference>
<organism evidence="11 12">
    <name type="scientific">Tagetes erecta</name>
    <name type="common">African marigold</name>
    <dbReference type="NCBI Taxonomy" id="13708"/>
    <lineage>
        <taxon>Eukaryota</taxon>
        <taxon>Viridiplantae</taxon>
        <taxon>Streptophyta</taxon>
        <taxon>Embryophyta</taxon>
        <taxon>Tracheophyta</taxon>
        <taxon>Spermatophyta</taxon>
        <taxon>Magnoliopsida</taxon>
        <taxon>eudicotyledons</taxon>
        <taxon>Gunneridae</taxon>
        <taxon>Pentapetalae</taxon>
        <taxon>asterids</taxon>
        <taxon>campanulids</taxon>
        <taxon>Asterales</taxon>
        <taxon>Asteraceae</taxon>
        <taxon>Asteroideae</taxon>
        <taxon>Heliantheae alliance</taxon>
        <taxon>Tageteae</taxon>
        <taxon>Tagetes</taxon>
    </lineage>
</organism>
<dbReference type="FunFam" id="1.20.1280.290:FF:000001">
    <property type="entry name" value="Bidirectional sugar transporter SWEET"/>
    <property type="match status" value="1"/>
</dbReference>
<keyword evidence="9 10" id="KW-0472">Membrane</keyword>
<feature type="transmembrane region" description="Helical" evidence="10">
    <location>
        <begin position="193"/>
        <end position="214"/>
    </location>
</feature>
<dbReference type="PANTHER" id="PTHR10791">
    <property type="entry name" value="RAG1-ACTIVATING PROTEIN 1"/>
    <property type="match status" value="1"/>
</dbReference>
<evidence type="ECO:0000256" key="5">
    <source>
        <dbReference type="ARBA" id="ARBA00022597"/>
    </source>
</evidence>
<dbReference type="InterPro" id="IPR047664">
    <property type="entry name" value="SWEET"/>
</dbReference>
<dbReference type="InterPro" id="IPR004316">
    <property type="entry name" value="SWEET_rpt"/>
</dbReference>
<feature type="transmembrane region" description="Helical" evidence="10">
    <location>
        <begin position="134"/>
        <end position="153"/>
    </location>
</feature>
<keyword evidence="4" id="KW-1003">Cell membrane</keyword>
<dbReference type="PANTHER" id="PTHR10791:SF134">
    <property type="entry name" value="BIDIRECTIONAL SUGAR TRANSPORTER SWEET9"/>
    <property type="match status" value="1"/>
</dbReference>
<reference evidence="11" key="1">
    <citation type="journal article" date="2023" name="bioRxiv">
        <title>Improved chromosome-level genome assembly for marigold (Tagetes erecta).</title>
        <authorList>
            <person name="Jiang F."/>
            <person name="Yuan L."/>
            <person name="Wang S."/>
            <person name="Wang H."/>
            <person name="Xu D."/>
            <person name="Wang A."/>
            <person name="Fan W."/>
        </authorList>
    </citation>
    <scope>NUCLEOTIDE SEQUENCE</scope>
    <source>
        <strain evidence="11">WSJ</strain>
        <tissue evidence="11">Leaf</tissue>
    </source>
</reference>
<dbReference type="Proteomes" id="UP001229421">
    <property type="component" value="Unassembled WGS sequence"/>
</dbReference>
<proteinExistence type="inferred from homology"/>